<organism evidence="1 2">
    <name type="scientific">Allacma fusca</name>
    <dbReference type="NCBI Taxonomy" id="39272"/>
    <lineage>
        <taxon>Eukaryota</taxon>
        <taxon>Metazoa</taxon>
        <taxon>Ecdysozoa</taxon>
        <taxon>Arthropoda</taxon>
        <taxon>Hexapoda</taxon>
        <taxon>Collembola</taxon>
        <taxon>Symphypleona</taxon>
        <taxon>Sminthuridae</taxon>
        <taxon>Allacma</taxon>
    </lineage>
</organism>
<dbReference type="EMBL" id="CAJVCH010226141">
    <property type="protein sequence ID" value="CAG7732171.1"/>
    <property type="molecule type" value="Genomic_DNA"/>
</dbReference>
<reference evidence="1" key="1">
    <citation type="submission" date="2021-06" db="EMBL/GenBank/DDBJ databases">
        <authorList>
            <person name="Hodson N. C."/>
            <person name="Mongue J. A."/>
            <person name="Jaron S. K."/>
        </authorList>
    </citation>
    <scope>NUCLEOTIDE SEQUENCE</scope>
</reference>
<accession>A0A8J2PCT8</accession>
<gene>
    <name evidence="1" type="ORF">AFUS01_LOCUS20705</name>
</gene>
<keyword evidence="2" id="KW-1185">Reference proteome</keyword>
<evidence type="ECO:0000313" key="2">
    <source>
        <dbReference type="Proteomes" id="UP000708208"/>
    </source>
</evidence>
<dbReference type="PANTHER" id="PTHR10322:SF23">
    <property type="entry name" value="DNA POLYMERASE DELTA CATALYTIC SUBUNIT"/>
    <property type="match status" value="1"/>
</dbReference>
<name>A0A8J2PCT8_9HEXA</name>
<evidence type="ECO:0000313" key="1">
    <source>
        <dbReference type="EMBL" id="CAG7732171.1"/>
    </source>
</evidence>
<proteinExistence type="predicted"/>
<dbReference type="InterPro" id="IPR050240">
    <property type="entry name" value="DNA_pol_type-B"/>
</dbReference>
<dbReference type="AlphaFoldDB" id="A0A8J2PCT8"/>
<feature type="non-terminal residue" evidence="1">
    <location>
        <position position="1"/>
    </location>
</feature>
<protein>
    <submittedName>
        <fullName evidence="1">Uncharacterized protein</fullName>
    </submittedName>
</protein>
<comment type="caution">
    <text evidence="1">The sequence shown here is derived from an EMBL/GenBank/DDBJ whole genome shotgun (WGS) entry which is preliminary data.</text>
</comment>
<sequence length="250" mass="28532">MWDFAGSLRDENSLDEEFDAWKRPQVASGLTVSGGKYRFYLLSCDSIASTERNPLSCYYENASWNFRDIKHVVRLFGTDEAGGTVLCSAYGFTPYFYTVPSNDFGSDDIPAFQDCLNQAVLHEMNRDLGSAYLLKYFDENNHPVVKVDLLQDSSDLNIFGYHRSRTDQYKTVILKIHCWLSSIVWLAAKVLKNGVVTYPFVDDPCSYDVYEDTLNPTVRFLSSLNISCSSWIEIDLVPGKWNDRDVKLDP</sequence>
<dbReference type="PANTHER" id="PTHR10322">
    <property type="entry name" value="DNA POLYMERASE CATALYTIC SUBUNIT"/>
    <property type="match status" value="1"/>
</dbReference>
<dbReference type="Proteomes" id="UP000708208">
    <property type="component" value="Unassembled WGS sequence"/>
</dbReference>